<proteinExistence type="inferred from homology"/>
<dbReference type="InterPro" id="IPR007109">
    <property type="entry name" value="Brix"/>
</dbReference>
<dbReference type="GO" id="GO:0019843">
    <property type="term" value="F:rRNA binding"/>
    <property type="evidence" value="ECO:0007669"/>
    <property type="project" value="UniProtKB-UniRule"/>
</dbReference>
<gene>
    <name evidence="7" type="ORF">BS47DRAFT_1379955</name>
</gene>
<keyword evidence="8" id="KW-1185">Reference proteome</keyword>
<feature type="region of interest" description="Disordered" evidence="5">
    <location>
        <begin position="257"/>
        <end position="331"/>
    </location>
</feature>
<evidence type="ECO:0000256" key="1">
    <source>
        <dbReference type="ARBA" id="ARBA00004604"/>
    </source>
</evidence>
<dbReference type="EMBL" id="MU128926">
    <property type="protein sequence ID" value="KAF9518225.1"/>
    <property type="molecule type" value="Genomic_DNA"/>
</dbReference>
<keyword evidence="3 4" id="KW-0539">Nucleus</keyword>
<dbReference type="PANTHER" id="PTHR12728:SF0">
    <property type="entry name" value="RIBOSOME PRODUCTION FACTOR 2 HOMOLOG"/>
    <property type="match status" value="1"/>
</dbReference>
<dbReference type="SMART" id="SM00879">
    <property type="entry name" value="Brix"/>
    <property type="match status" value="1"/>
</dbReference>
<evidence type="ECO:0000313" key="8">
    <source>
        <dbReference type="Proteomes" id="UP000886523"/>
    </source>
</evidence>
<comment type="similarity">
    <text evidence="2 4">Belongs to the RPF2 family.</text>
</comment>
<name>A0A9P6B632_9AGAM</name>
<feature type="region of interest" description="Disordered" evidence="5">
    <location>
        <begin position="121"/>
        <end position="147"/>
    </location>
</feature>
<protein>
    <recommendedName>
        <fullName evidence="4">Ribosome production factor 2 homolog</fullName>
    </recommendedName>
    <alternativeName>
        <fullName evidence="4">Ribosome biogenesis protein RPF2 homolog</fullName>
    </alternativeName>
</protein>
<evidence type="ECO:0000256" key="2">
    <source>
        <dbReference type="ARBA" id="ARBA00010782"/>
    </source>
</evidence>
<feature type="compositionally biased region" description="Low complexity" evidence="5">
    <location>
        <begin position="126"/>
        <end position="143"/>
    </location>
</feature>
<dbReference type="Pfam" id="PF04427">
    <property type="entry name" value="Brix"/>
    <property type="match status" value="1"/>
</dbReference>
<dbReference type="GO" id="GO:0005730">
    <property type="term" value="C:nucleolus"/>
    <property type="evidence" value="ECO:0007669"/>
    <property type="project" value="UniProtKB-SubCell"/>
</dbReference>
<organism evidence="7 8">
    <name type="scientific">Hydnum rufescens UP504</name>
    <dbReference type="NCBI Taxonomy" id="1448309"/>
    <lineage>
        <taxon>Eukaryota</taxon>
        <taxon>Fungi</taxon>
        <taxon>Dikarya</taxon>
        <taxon>Basidiomycota</taxon>
        <taxon>Agaricomycotina</taxon>
        <taxon>Agaricomycetes</taxon>
        <taxon>Cantharellales</taxon>
        <taxon>Hydnaceae</taxon>
        <taxon>Hydnum</taxon>
    </lineage>
</organism>
<comment type="caution">
    <text evidence="7">The sequence shown here is derived from an EMBL/GenBank/DDBJ whole genome shotgun (WGS) entry which is preliminary data.</text>
</comment>
<evidence type="ECO:0000259" key="6">
    <source>
        <dbReference type="PROSITE" id="PS50833"/>
    </source>
</evidence>
<dbReference type="GO" id="GO:0000463">
    <property type="term" value="P:maturation of LSU-rRNA from tricistronic rRNA transcript (SSU-rRNA, 5.8S rRNA, LSU-rRNA)"/>
    <property type="evidence" value="ECO:0007669"/>
    <property type="project" value="TreeGrafter"/>
</dbReference>
<evidence type="ECO:0000256" key="5">
    <source>
        <dbReference type="SAM" id="MobiDB-lite"/>
    </source>
</evidence>
<feature type="compositionally biased region" description="Basic residues" evidence="5">
    <location>
        <begin position="1"/>
        <end position="13"/>
    </location>
</feature>
<dbReference type="PANTHER" id="PTHR12728">
    <property type="entry name" value="BRIX DOMAIN CONTAINING PROTEIN"/>
    <property type="match status" value="1"/>
</dbReference>
<dbReference type="InterPro" id="IPR039770">
    <property type="entry name" value="Rpf2"/>
</dbReference>
<reference evidence="7" key="1">
    <citation type="journal article" date="2020" name="Nat. Commun.">
        <title>Large-scale genome sequencing of mycorrhizal fungi provides insights into the early evolution of symbiotic traits.</title>
        <authorList>
            <person name="Miyauchi S."/>
            <person name="Kiss E."/>
            <person name="Kuo A."/>
            <person name="Drula E."/>
            <person name="Kohler A."/>
            <person name="Sanchez-Garcia M."/>
            <person name="Morin E."/>
            <person name="Andreopoulos B."/>
            <person name="Barry K.W."/>
            <person name="Bonito G."/>
            <person name="Buee M."/>
            <person name="Carver A."/>
            <person name="Chen C."/>
            <person name="Cichocki N."/>
            <person name="Clum A."/>
            <person name="Culley D."/>
            <person name="Crous P.W."/>
            <person name="Fauchery L."/>
            <person name="Girlanda M."/>
            <person name="Hayes R.D."/>
            <person name="Keri Z."/>
            <person name="LaButti K."/>
            <person name="Lipzen A."/>
            <person name="Lombard V."/>
            <person name="Magnuson J."/>
            <person name="Maillard F."/>
            <person name="Murat C."/>
            <person name="Nolan M."/>
            <person name="Ohm R.A."/>
            <person name="Pangilinan J."/>
            <person name="Pereira M.F."/>
            <person name="Perotto S."/>
            <person name="Peter M."/>
            <person name="Pfister S."/>
            <person name="Riley R."/>
            <person name="Sitrit Y."/>
            <person name="Stielow J.B."/>
            <person name="Szollosi G."/>
            <person name="Zifcakova L."/>
            <person name="Stursova M."/>
            <person name="Spatafora J.W."/>
            <person name="Tedersoo L."/>
            <person name="Vaario L.M."/>
            <person name="Yamada A."/>
            <person name="Yan M."/>
            <person name="Wang P."/>
            <person name="Xu J."/>
            <person name="Bruns T."/>
            <person name="Baldrian P."/>
            <person name="Vilgalys R."/>
            <person name="Dunand C."/>
            <person name="Henrissat B."/>
            <person name="Grigoriev I.V."/>
            <person name="Hibbett D."/>
            <person name="Nagy L.G."/>
            <person name="Martin F.M."/>
        </authorList>
    </citation>
    <scope>NUCLEOTIDE SEQUENCE</scope>
    <source>
        <strain evidence="7">UP504</strain>
    </source>
</reference>
<evidence type="ECO:0000256" key="3">
    <source>
        <dbReference type="ARBA" id="ARBA00023242"/>
    </source>
</evidence>
<evidence type="ECO:0000313" key="7">
    <source>
        <dbReference type="EMBL" id="KAF9518225.1"/>
    </source>
</evidence>
<dbReference type="OrthoDB" id="407658at2759"/>
<feature type="region of interest" description="Disordered" evidence="5">
    <location>
        <begin position="1"/>
        <end position="21"/>
    </location>
</feature>
<accession>A0A9P6B632</accession>
<dbReference type="Proteomes" id="UP000886523">
    <property type="component" value="Unassembled WGS sequence"/>
</dbReference>
<evidence type="ECO:0000256" key="4">
    <source>
        <dbReference type="RuleBase" id="RU367086"/>
    </source>
</evidence>
<sequence>MLRTIKPKNARSKRALEAREPKEVETAKTAIFVRGTHTGETLNAVMKDLDTSSLDFWSLKNDASLFLIGQDTKKRPDNLTFVRMFDHRVLDMCEVGVTSIVGMSDLKTPKCTPGHRPIIHFAPNYSTPTRDSSSSNPSSSTFSEGDPSDRILLSGVEHVISISLGPTPSSLSTSAPTISATTIDDPATLDSKEYLATLPSIHIRTYTIQLKKSGTRIPLAQLTPMGPHLDLILRRHTPADPALLKLALQKPKLAKSDIQSGLGKKRKNVETDEMGDVRGQIHLGKQDLSSLQVRKMRGLKEDGGRGSAKRRKSSRTEDGQDTAADPVGSKE</sequence>
<comment type="subcellular location">
    <subcellularLocation>
        <location evidence="1 4">Nucleus</location>
        <location evidence="1 4">Nucleolus</location>
    </subcellularLocation>
</comment>
<dbReference type="AlphaFoldDB" id="A0A9P6B632"/>
<dbReference type="PROSITE" id="PS50833">
    <property type="entry name" value="BRIX"/>
    <property type="match status" value="1"/>
</dbReference>
<feature type="domain" description="Brix" evidence="6">
    <location>
        <begin position="1"/>
        <end position="242"/>
    </location>
</feature>
<dbReference type="GO" id="GO:0000027">
    <property type="term" value="P:ribosomal large subunit assembly"/>
    <property type="evidence" value="ECO:0007669"/>
    <property type="project" value="InterPro"/>
</dbReference>